<dbReference type="SUPFAM" id="SSF53335">
    <property type="entry name" value="S-adenosyl-L-methionine-dependent methyltransferases"/>
    <property type="match status" value="1"/>
</dbReference>
<reference evidence="8 9" key="1">
    <citation type="journal article" date="2018" name="Nat. Ecol. Evol.">
        <title>Shark genomes provide insights into elasmobranch evolution and the origin of vertebrates.</title>
        <authorList>
            <person name="Hara Y"/>
            <person name="Yamaguchi K"/>
            <person name="Onimaru K"/>
            <person name="Kadota M"/>
            <person name="Koyanagi M"/>
            <person name="Keeley SD"/>
            <person name="Tatsumi K"/>
            <person name="Tanaka K"/>
            <person name="Motone F"/>
            <person name="Kageyama Y"/>
            <person name="Nozu R"/>
            <person name="Adachi N"/>
            <person name="Nishimura O"/>
            <person name="Nakagawa R"/>
            <person name="Tanegashima C"/>
            <person name="Kiyatake I"/>
            <person name="Matsumoto R"/>
            <person name="Murakumo K"/>
            <person name="Nishida K"/>
            <person name="Terakita A"/>
            <person name="Kuratani S"/>
            <person name="Sato K"/>
            <person name="Hyodo S Kuraku.S."/>
        </authorList>
    </citation>
    <scope>NUCLEOTIDE SEQUENCE [LARGE SCALE GENOMIC DNA]</scope>
</reference>
<name>A0A401NGL8_SCYTO</name>
<evidence type="ECO:0000256" key="3">
    <source>
        <dbReference type="ARBA" id="ARBA00022679"/>
    </source>
</evidence>
<dbReference type="Proteomes" id="UP000288216">
    <property type="component" value="Unassembled WGS sequence"/>
</dbReference>
<dbReference type="EMBL" id="BFAA01007446">
    <property type="protein sequence ID" value="GCB60067.1"/>
    <property type="molecule type" value="Genomic_DNA"/>
</dbReference>
<dbReference type="STRING" id="75743.A0A401NGL8"/>
<organism evidence="8 9">
    <name type="scientific">Scyliorhinus torazame</name>
    <name type="common">Cloudy catshark</name>
    <name type="synonym">Catulus torazame</name>
    <dbReference type="NCBI Taxonomy" id="75743"/>
    <lineage>
        <taxon>Eukaryota</taxon>
        <taxon>Metazoa</taxon>
        <taxon>Chordata</taxon>
        <taxon>Craniata</taxon>
        <taxon>Vertebrata</taxon>
        <taxon>Chondrichthyes</taxon>
        <taxon>Elasmobranchii</taxon>
        <taxon>Galeomorphii</taxon>
        <taxon>Galeoidea</taxon>
        <taxon>Carcharhiniformes</taxon>
        <taxon>Scyliorhinidae</taxon>
        <taxon>Scyliorhinus</taxon>
    </lineage>
</organism>
<protein>
    <recommendedName>
        <fullName evidence="1">peptide chain release factor N(5)-glutamine methyltransferase</fullName>
        <ecNumber evidence="1">2.1.1.297</ecNumber>
    </recommendedName>
</protein>
<gene>
    <name evidence="8" type="ORF">scyTo_0014102</name>
</gene>
<comment type="catalytic activity">
    <reaction evidence="5">
        <text>L-glutaminyl-[peptide chain release factor] + S-adenosyl-L-methionine = N(5)-methyl-L-glutaminyl-[peptide chain release factor] + S-adenosyl-L-homocysteine + H(+)</text>
        <dbReference type="Rhea" id="RHEA:42896"/>
        <dbReference type="Rhea" id="RHEA-COMP:10271"/>
        <dbReference type="Rhea" id="RHEA-COMP:10272"/>
        <dbReference type="ChEBI" id="CHEBI:15378"/>
        <dbReference type="ChEBI" id="CHEBI:30011"/>
        <dbReference type="ChEBI" id="CHEBI:57856"/>
        <dbReference type="ChEBI" id="CHEBI:59789"/>
        <dbReference type="ChEBI" id="CHEBI:61891"/>
        <dbReference type="EC" id="2.1.1.297"/>
    </reaction>
</comment>
<dbReference type="InterPro" id="IPR029063">
    <property type="entry name" value="SAM-dependent_MTases_sf"/>
</dbReference>
<keyword evidence="9" id="KW-1185">Reference proteome</keyword>
<evidence type="ECO:0000313" key="9">
    <source>
        <dbReference type="Proteomes" id="UP000288216"/>
    </source>
</evidence>
<dbReference type="Gene3D" id="3.40.50.150">
    <property type="entry name" value="Vaccinia Virus protein VP39"/>
    <property type="match status" value="1"/>
</dbReference>
<keyword evidence="2" id="KW-0489">Methyltransferase</keyword>
<dbReference type="PANTHER" id="PTHR18895:SF74">
    <property type="entry name" value="MTRF1L RELEASE FACTOR GLUTAMINE METHYLTRANSFERASE"/>
    <property type="match status" value="1"/>
</dbReference>
<evidence type="ECO:0000256" key="5">
    <source>
        <dbReference type="ARBA" id="ARBA00048391"/>
    </source>
</evidence>
<comment type="caution">
    <text evidence="8">The sequence shown here is derived from an EMBL/GenBank/DDBJ whole genome shotgun (WGS) entry which is preliminary data.</text>
</comment>
<evidence type="ECO:0000259" key="6">
    <source>
        <dbReference type="Pfam" id="PF05175"/>
    </source>
</evidence>
<keyword evidence="3" id="KW-0808">Transferase</keyword>
<feature type="domain" description="Methyltransferase small" evidence="6">
    <location>
        <begin position="188"/>
        <end position="272"/>
    </location>
</feature>
<evidence type="ECO:0000256" key="4">
    <source>
        <dbReference type="ARBA" id="ARBA00022691"/>
    </source>
</evidence>
<dbReference type="OrthoDB" id="269872at2759"/>
<dbReference type="InterPro" id="IPR007848">
    <property type="entry name" value="Small_mtfrase_dom"/>
</dbReference>
<sequence length="361" mass="41089">MQGKIFFGCRVSLVSCFRAQSRCHNRSDRATFHWAASLTAPNKNLCRLVHETMTGANCVTHWQRIFEQNGISEPQYSSEHIISHVLGGKTIHSLAEKALTRPLTVEQKQMIWNLCSKRLQHVPVQYVIEEWDFRDLTLKIKPPVFIPRPETEELVSLVLSELAEEEDVLFSVGKTRWQNSQQAAHPLFLEIGCGSGAIVLSLLHFFKQSRAVAVDKSPEAVELTRQNAERLCVQHRLQELQLDVLSDSQKLTRICGLVDVIVSNPPYLFHEDMSGLMPEILKHEDHDALDGGADGLDVIKAVLQLAPTVLKDHGKVFLEVDPRHPEMIQNWLQERASLRLTYRATHWDICGKPRFCVLQRS</sequence>
<dbReference type="InterPro" id="IPR050320">
    <property type="entry name" value="N5-glutamine_MTase"/>
</dbReference>
<dbReference type="PANTHER" id="PTHR18895">
    <property type="entry name" value="HEMK METHYLTRANSFERASE"/>
    <property type="match status" value="1"/>
</dbReference>
<evidence type="ECO:0000256" key="1">
    <source>
        <dbReference type="ARBA" id="ARBA00012771"/>
    </source>
</evidence>
<keyword evidence="4" id="KW-0949">S-adenosyl-L-methionine</keyword>
<dbReference type="GO" id="GO:0003676">
    <property type="term" value="F:nucleic acid binding"/>
    <property type="evidence" value="ECO:0007669"/>
    <property type="project" value="InterPro"/>
</dbReference>
<feature type="domain" description="Release factor glutamine methyltransferase N-terminal" evidence="7">
    <location>
        <begin position="60"/>
        <end position="128"/>
    </location>
</feature>
<dbReference type="AlphaFoldDB" id="A0A401NGL8"/>
<dbReference type="GO" id="GO:0102559">
    <property type="term" value="F:peptide chain release factor N(5)-glutamine methyltransferase activity"/>
    <property type="evidence" value="ECO:0007669"/>
    <property type="project" value="UniProtKB-EC"/>
</dbReference>
<dbReference type="OMA" id="DFDARYW"/>
<dbReference type="InterPro" id="IPR002052">
    <property type="entry name" value="DNA_methylase_N6_adenine_CS"/>
</dbReference>
<dbReference type="Pfam" id="PF17827">
    <property type="entry name" value="PrmC_N"/>
    <property type="match status" value="1"/>
</dbReference>
<dbReference type="Pfam" id="PF05175">
    <property type="entry name" value="MTS"/>
    <property type="match status" value="1"/>
</dbReference>
<dbReference type="InterPro" id="IPR004556">
    <property type="entry name" value="HemK-like"/>
</dbReference>
<dbReference type="GO" id="GO:0005739">
    <property type="term" value="C:mitochondrion"/>
    <property type="evidence" value="ECO:0007669"/>
    <property type="project" value="TreeGrafter"/>
</dbReference>
<dbReference type="PROSITE" id="PS00092">
    <property type="entry name" value="N6_MTASE"/>
    <property type="match status" value="1"/>
</dbReference>
<accession>A0A401NGL8</accession>
<evidence type="ECO:0000259" key="7">
    <source>
        <dbReference type="Pfam" id="PF17827"/>
    </source>
</evidence>
<dbReference type="NCBIfam" id="TIGR00536">
    <property type="entry name" value="hemK_fam"/>
    <property type="match status" value="1"/>
</dbReference>
<evidence type="ECO:0000313" key="8">
    <source>
        <dbReference type="EMBL" id="GCB60067.1"/>
    </source>
</evidence>
<dbReference type="Gene3D" id="1.10.8.10">
    <property type="entry name" value="DNA helicase RuvA subunit, C-terminal domain"/>
    <property type="match status" value="1"/>
</dbReference>
<dbReference type="CDD" id="cd02440">
    <property type="entry name" value="AdoMet_MTases"/>
    <property type="match status" value="1"/>
</dbReference>
<dbReference type="InterPro" id="IPR040758">
    <property type="entry name" value="PrmC_N"/>
</dbReference>
<evidence type="ECO:0000256" key="2">
    <source>
        <dbReference type="ARBA" id="ARBA00022603"/>
    </source>
</evidence>
<proteinExistence type="predicted"/>
<dbReference type="GO" id="GO:0032259">
    <property type="term" value="P:methylation"/>
    <property type="evidence" value="ECO:0007669"/>
    <property type="project" value="UniProtKB-KW"/>
</dbReference>
<dbReference type="EC" id="2.1.1.297" evidence="1"/>